<keyword evidence="3" id="KW-1185">Reference proteome</keyword>
<evidence type="ECO:0000259" key="1">
    <source>
        <dbReference type="Pfam" id="PF00550"/>
    </source>
</evidence>
<name>A0ABR3TC57_9PEZI</name>
<dbReference type="Gene3D" id="1.10.1200.10">
    <property type="entry name" value="ACP-like"/>
    <property type="match status" value="1"/>
</dbReference>
<dbReference type="EMBL" id="JAKEKT020000094">
    <property type="protein sequence ID" value="KAL1636986.1"/>
    <property type="molecule type" value="Genomic_DNA"/>
</dbReference>
<proteinExistence type="predicted"/>
<feature type="domain" description="Carrier" evidence="1">
    <location>
        <begin position="50"/>
        <end position="98"/>
    </location>
</feature>
<comment type="caution">
    <text evidence="2">The sequence shown here is derived from an EMBL/GenBank/DDBJ whole genome shotgun (WGS) entry which is preliminary data.</text>
</comment>
<protein>
    <submittedName>
        <fullName evidence="2">Secondary metabolism biosynthetic enzyme</fullName>
    </submittedName>
</protein>
<dbReference type="InterPro" id="IPR009081">
    <property type="entry name" value="PP-bd_ACP"/>
</dbReference>
<reference evidence="2 3" key="1">
    <citation type="journal article" date="2023" name="Plant Dis.">
        <title>First Report of Diplodia intermedia Causing Canker and Dieback Diseases on Apple Trees in Canada.</title>
        <authorList>
            <person name="Ellouze W."/>
            <person name="Ilyukhin E."/>
            <person name="Sulman M."/>
            <person name="Ali S."/>
        </authorList>
    </citation>
    <scope>NUCLEOTIDE SEQUENCE [LARGE SCALE GENOMIC DNA]</scope>
    <source>
        <strain evidence="2 3">M45-28</strain>
    </source>
</reference>
<dbReference type="Proteomes" id="UP001521184">
    <property type="component" value="Unassembled WGS sequence"/>
</dbReference>
<evidence type="ECO:0000313" key="3">
    <source>
        <dbReference type="Proteomes" id="UP001521184"/>
    </source>
</evidence>
<organism evidence="2 3">
    <name type="scientific">Diplodia intermedia</name>
    <dbReference type="NCBI Taxonomy" id="856260"/>
    <lineage>
        <taxon>Eukaryota</taxon>
        <taxon>Fungi</taxon>
        <taxon>Dikarya</taxon>
        <taxon>Ascomycota</taxon>
        <taxon>Pezizomycotina</taxon>
        <taxon>Dothideomycetes</taxon>
        <taxon>Dothideomycetes incertae sedis</taxon>
        <taxon>Botryosphaeriales</taxon>
        <taxon>Botryosphaeriaceae</taxon>
        <taxon>Diplodia</taxon>
    </lineage>
</organism>
<evidence type="ECO:0000313" key="2">
    <source>
        <dbReference type="EMBL" id="KAL1636986.1"/>
    </source>
</evidence>
<dbReference type="InterPro" id="IPR036736">
    <property type="entry name" value="ACP-like_sf"/>
</dbReference>
<dbReference type="Pfam" id="PF00550">
    <property type="entry name" value="PP-binding"/>
    <property type="match status" value="1"/>
</dbReference>
<sequence length="108" mass="11981">MRREVQNVFADEIGAAYEALELESFSTGVQLKLDDLQYGVCEFVKQVTGDEMGTDSLQATRLARHLNSAIQNLSPAALRLTPAFIYQNTSISRLAEALRSIIRGEFSL</sequence>
<accession>A0ABR3TC57</accession>
<gene>
    <name evidence="2" type="ORF">SLS58_009512</name>
</gene>